<dbReference type="SUPFAM" id="SSF51206">
    <property type="entry name" value="cAMP-binding domain-like"/>
    <property type="match status" value="1"/>
</dbReference>
<dbReference type="InterPro" id="IPR018490">
    <property type="entry name" value="cNMP-bd_dom_sf"/>
</dbReference>
<keyword evidence="3" id="KW-1185">Reference proteome</keyword>
<dbReference type="SMART" id="SM00100">
    <property type="entry name" value="cNMP"/>
    <property type="match status" value="1"/>
</dbReference>
<dbReference type="GO" id="GO:0005952">
    <property type="term" value="C:cAMP-dependent protein kinase complex"/>
    <property type="evidence" value="ECO:0007669"/>
    <property type="project" value="InterPro"/>
</dbReference>
<dbReference type="InterPro" id="IPR014710">
    <property type="entry name" value="RmlC-like_jellyroll"/>
</dbReference>
<dbReference type="Gene3D" id="2.60.120.10">
    <property type="entry name" value="Jelly Rolls"/>
    <property type="match status" value="1"/>
</dbReference>
<dbReference type="InterPro" id="IPR000595">
    <property type="entry name" value="cNMP-bd_dom"/>
</dbReference>
<name>A0A5C4XUY0_9HYPH</name>
<accession>A0A5C4XUY0</accession>
<gene>
    <name evidence="2" type="ORF">FHP24_09940</name>
</gene>
<protein>
    <submittedName>
        <fullName evidence="2">Crp/Fnr family transcriptional regulator</fullName>
    </submittedName>
</protein>
<dbReference type="PANTHER" id="PTHR11635:SF152">
    <property type="entry name" value="CAMP-DEPENDENT PROTEIN KINASE TYPE I REGULATORY SUBUNIT-RELATED"/>
    <property type="match status" value="1"/>
</dbReference>
<organism evidence="2 3">
    <name type="scientific">Aliirhizobium smilacinae</name>
    <dbReference type="NCBI Taxonomy" id="1395944"/>
    <lineage>
        <taxon>Bacteria</taxon>
        <taxon>Pseudomonadati</taxon>
        <taxon>Pseudomonadota</taxon>
        <taxon>Alphaproteobacteria</taxon>
        <taxon>Hyphomicrobiales</taxon>
        <taxon>Rhizobiaceae</taxon>
        <taxon>Aliirhizobium</taxon>
    </lineage>
</organism>
<comment type="caution">
    <text evidence="2">The sequence shown here is derived from an EMBL/GenBank/DDBJ whole genome shotgun (WGS) entry which is preliminary data.</text>
</comment>
<dbReference type="AlphaFoldDB" id="A0A5C4XUY0"/>
<dbReference type="EMBL" id="VDMN01000001">
    <property type="protein sequence ID" value="TNM66494.1"/>
    <property type="molecule type" value="Genomic_DNA"/>
</dbReference>
<dbReference type="PROSITE" id="PS50042">
    <property type="entry name" value="CNMP_BINDING_3"/>
    <property type="match status" value="1"/>
</dbReference>
<evidence type="ECO:0000259" key="1">
    <source>
        <dbReference type="PROSITE" id="PS50042"/>
    </source>
</evidence>
<dbReference type="Pfam" id="PF00027">
    <property type="entry name" value="cNMP_binding"/>
    <property type="match status" value="1"/>
</dbReference>
<proteinExistence type="predicted"/>
<dbReference type="PRINTS" id="PR00103">
    <property type="entry name" value="CAMPKINASE"/>
</dbReference>
<dbReference type="OrthoDB" id="3525895at2"/>
<dbReference type="Proteomes" id="UP000311605">
    <property type="component" value="Unassembled WGS sequence"/>
</dbReference>
<feature type="domain" description="Cyclic nucleotide-binding" evidence="1">
    <location>
        <begin position="15"/>
        <end position="134"/>
    </location>
</feature>
<dbReference type="CDD" id="cd00038">
    <property type="entry name" value="CAP_ED"/>
    <property type="match status" value="1"/>
</dbReference>
<reference evidence="2 3" key="1">
    <citation type="submission" date="2019-06" db="EMBL/GenBank/DDBJ databases">
        <title>The draft genome of Rhizobium smilacinae PTYR-5.</title>
        <authorList>
            <person name="Liu L."/>
            <person name="Li L."/>
            <person name="Zhang X."/>
        </authorList>
    </citation>
    <scope>NUCLEOTIDE SEQUENCE [LARGE SCALE GENOMIC DNA]</scope>
    <source>
        <strain evidence="2 3">PTYR-5</strain>
    </source>
</reference>
<evidence type="ECO:0000313" key="3">
    <source>
        <dbReference type="Proteomes" id="UP000311605"/>
    </source>
</evidence>
<sequence length="151" mass="16571">MLLCDEVQLLRKLPYFAEVDTCKLKLLAFASERVTFKAGQRLFTQGDSGDSAYFILSGTVDFLVTTPDGPVKVSERGANSIVGDISLLCDGPRSSTVQAAGVVEALKINKDYLFRIMDDCPGMTMKMTRALAERLRLTSSELDKVRALQKA</sequence>
<evidence type="ECO:0000313" key="2">
    <source>
        <dbReference type="EMBL" id="TNM66494.1"/>
    </source>
</evidence>
<dbReference type="GO" id="GO:0005829">
    <property type="term" value="C:cytosol"/>
    <property type="evidence" value="ECO:0007669"/>
    <property type="project" value="TreeGrafter"/>
</dbReference>
<dbReference type="PANTHER" id="PTHR11635">
    <property type="entry name" value="CAMP-DEPENDENT PROTEIN KINASE REGULATORY CHAIN"/>
    <property type="match status" value="1"/>
</dbReference>
<dbReference type="RefSeq" id="WP_139675887.1">
    <property type="nucleotide sequence ID" value="NZ_VDMN01000001.1"/>
</dbReference>
<dbReference type="InterPro" id="IPR050503">
    <property type="entry name" value="cAMP-dep_PK_reg_su-like"/>
</dbReference>